<accession>A0ABQ1HPD9</accession>
<dbReference type="InterPro" id="IPR011050">
    <property type="entry name" value="Pectin_lyase_fold/virulence"/>
</dbReference>
<comment type="caution">
    <text evidence="4">The sequence shown here is derived from an EMBL/GenBank/DDBJ whole genome shotgun (WGS) entry which is preliminary data.</text>
</comment>
<name>A0ABQ1HPD9_9FLAO</name>
<dbReference type="Proteomes" id="UP000658793">
    <property type="component" value="Unassembled WGS sequence"/>
</dbReference>
<dbReference type="RefSeq" id="WP_188494663.1">
    <property type="nucleotide sequence ID" value="NZ_BMGA01000007.1"/>
</dbReference>
<feature type="domain" description="DUF4957" evidence="2">
    <location>
        <begin position="269"/>
        <end position="412"/>
    </location>
</feature>
<keyword evidence="1" id="KW-0732">Signal</keyword>
<evidence type="ECO:0000313" key="4">
    <source>
        <dbReference type="EMBL" id="GGA83258.1"/>
    </source>
</evidence>
<evidence type="ECO:0008006" key="6">
    <source>
        <dbReference type="Google" id="ProtNLM"/>
    </source>
</evidence>
<keyword evidence="5" id="KW-1185">Reference proteome</keyword>
<evidence type="ECO:0000256" key="1">
    <source>
        <dbReference type="SAM" id="SignalP"/>
    </source>
</evidence>
<reference evidence="5" key="1">
    <citation type="journal article" date="2019" name="Int. J. Syst. Evol. Microbiol.">
        <title>The Global Catalogue of Microorganisms (GCM) 10K type strain sequencing project: providing services to taxonomists for standard genome sequencing and annotation.</title>
        <authorList>
            <consortium name="The Broad Institute Genomics Platform"/>
            <consortium name="The Broad Institute Genome Sequencing Center for Infectious Disease"/>
            <person name="Wu L."/>
            <person name="Ma J."/>
        </authorList>
    </citation>
    <scope>NUCLEOTIDE SEQUENCE [LARGE SCALE GENOMIC DNA]</scope>
    <source>
        <strain evidence="5">CGMCC 1.12811</strain>
    </source>
</reference>
<evidence type="ECO:0000259" key="3">
    <source>
        <dbReference type="Pfam" id="PF17161"/>
    </source>
</evidence>
<dbReference type="InterPro" id="IPR032530">
    <property type="entry name" value="DUF4957"/>
</dbReference>
<dbReference type="Pfam" id="PF16318">
    <property type="entry name" value="DUF4957"/>
    <property type="match status" value="1"/>
</dbReference>
<dbReference type="InterPro" id="IPR033427">
    <property type="entry name" value="DUF5123"/>
</dbReference>
<evidence type="ECO:0000259" key="2">
    <source>
        <dbReference type="Pfam" id="PF16318"/>
    </source>
</evidence>
<evidence type="ECO:0000313" key="5">
    <source>
        <dbReference type="Proteomes" id="UP000658793"/>
    </source>
</evidence>
<feature type="chain" id="PRO_5046219024" description="DUF5123 domain-containing protein" evidence="1">
    <location>
        <begin position="29"/>
        <end position="555"/>
    </location>
</feature>
<dbReference type="EMBL" id="BMGA01000007">
    <property type="protein sequence ID" value="GGA83258.1"/>
    <property type="molecule type" value="Genomic_DNA"/>
</dbReference>
<proteinExistence type="predicted"/>
<feature type="domain" description="DUF5123" evidence="3">
    <location>
        <begin position="429"/>
        <end position="551"/>
    </location>
</feature>
<protein>
    <recommendedName>
        <fullName evidence="6">DUF5123 domain-containing protein</fullName>
    </recommendedName>
</protein>
<gene>
    <name evidence="4" type="ORF">GCM10008015_25020</name>
</gene>
<feature type="signal peptide" evidence="1">
    <location>
        <begin position="1"/>
        <end position="28"/>
    </location>
</feature>
<dbReference type="SUPFAM" id="SSF51126">
    <property type="entry name" value="Pectin lyase-like"/>
    <property type="match status" value="1"/>
</dbReference>
<organism evidence="4 5">
    <name type="scientific">Flavobacterium palustre</name>
    <dbReference type="NCBI Taxonomy" id="1476463"/>
    <lineage>
        <taxon>Bacteria</taxon>
        <taxon>Pseudomonadati</taxon>
        <taxon>Bacteroidota</taxon>
        <taxon>Flavobacteriia</taxon>
        <taxon>Flavobacteriales</taxon>
        <taxon>Flavobacteriaceae</taxon>
        <taxon>Flavobacterium</taxon>
    </lineage>
</organism>
<dbReference type="Pfam" id="PF17161">
    <property type="entry name" value="DUF5123"/>
    <property type="match status" value="1"/>
</dbReference>
<sequence>MKNIKNILNIKTVLFLCLSVILFNACQADEQVFEKTRLFRPVLSENLTAEGNVIIVNMGKLKAAIGYTLEVSRDTFKTIDYTIKTDTNYVKINEELIGEGLFWNTLYQIRATAHADDPQYDSKISDLGNVQTERFPTILNIPATYDVTDIAARVTWTVAGDAVTSMKVFAGDDLKLKTPLFPETVVTANEQLAGESFVYGLLPDTKYQIAIYSGTTLRGWVDYTTRVADIDPNGPGVIDIRADTSPSAIDNALAIAPEGATILVKRGMTYDMPSYAFNKSVTIRAAYGFGEKKAKLYKDGNMFIAPNTNINHIRFIDLEIRGKNYAANYVFNPNQNNTIINELTFDNCKIGTVRGIVRLRGTNTSINTYEIKNSVVDSIGATSANYGLLTCDTNPGTPATANVKNIKLTNSTFNKIPLLIASRNNSESIQIEGCTFANVTTYFRYNGGTGNNNVTNGISIKNSIFGHAWDETGAATTWTSTGINGGLASTSFDVGNCYTTSDITWSNEIPNLTPKTYSKGQNDLWVDPQTNNFNFKDKSFVGRITAGDPRWRLKL</sequence>